<name>A0A3B5R6S3_XIPMA</name>
<dbReference type="STRING" id="8083.ENSXMAP00000039192"/>
<proteinExistence type="inferred from homology"/>
<reference evidence="5" key="1">
    <citation type="submission" date="2012-01" db="EMBL/GenBank/DDBJ databases">
        <authorList>
            <person name="Walter R."/>
            <person name="Schartl M."/>
            <person name="Warren W."/>
        </authorList>
    </citation>
    <scope>NUCLEOTIDE SEQUENCE [LARGE SCALE GENOMIC DNA]</scope>
    <source>
        <strain evidence="5">JP 163 A</strain>
    </source>
</reference>
<dbReference type="InterPro" id="IPR036048">
    <property type="entry name" value="Interleukin_8-like_sf"/>
</dbReference>
<evidence type="ECO:0000313" key="4">
    <source>
        <dbReference type="Ensembl" id="ENSXMAP00000039192.1"/>
    </source>
</evidence>
<dbReference type="SMART" id="SM00199">
    <property type="entry name" value="SCY"/>
    <property type="match status" value="1"/>
</dbReference>
<organism evidence="4 5">
    <name type="scientific">Xiphophorus maculatus</name>
    <name type="common">Southern platyfish</name>
    <name type="synonym">Platypoecilus maculatus</name>
    <dbReference type="NCBI Taxonomy" id="8083"/>
    <lineage>
        <taxon>Eukaryota</taxon>
        <taxon>Metazoa</taxon>
        <taxon>Chordata</taxon>
        <taxon>Craniata</taxon>
        <taxon>Vertebrata</taxon>
        <taxon>Euteleostomi</taxon>
        <taxon>Actinopterygii</taxon>
        <taxon>Neopterygii</taxon>
        <taxon>Teleostei</taxon>
        <taxon>Neoteleostei</taxon>
        <taxon>Acanthomorphata</taxon>
        <taxon>Ovalentaria</taxon>
        <taxon>Atherinomorphae</taxon>
        <taxon>Cyprinodontiformes</taxon>
        <taxon>Poeciliidae</taxon>
        <taxon>Poeciliinae</taxon>
        <taxon>Xiphophorus</taxon>
    </lineage>
</organism>
<dbReference type="SUPFAM" id="SSF54117">
    <property type="entry name" value="Interleukin 8-like chemokines"/>
    <property type="match status" value="1"/>
</dbReference>
<dbReference type="AlphaFoldDB" id="A0A3B5R6S3"/>
<dbReference type="InterPro" id="IPR001811">
    <property type="entry name" value="Chemokine_IL8-like_dom"/>
</dbReference>
<dbReference type="Ensembl" id="ENSXMAT00000039411.1">
    <property type="protein sequence ID" value="ENSXMAP00000039192.1"/>
    <property type="gene ID" value="ENSXMAG00000026334.1"/>
</dbReference>
<reference evidence="4" key="3">
    <citation type="submission" date="2025-08" db="UniProtKB">
        <authorList>
            <consortium name="Ensembl"/>
        </authorList>
    </citation>
    <scope>IDENTIFICATION</scope>
    <source>
        <strain evidence="4">JP 163 A</strain>
    </source>
</reference>
<keyword evidence="5" id="KW-1185">Reference proteome</keyword>
<dbReference type="GO" id="GO:0008009">
    <property type="term" value="F:chemokine activity"/>
    <property type="evidence" value="ECO:0007669"/>
    <property type="project" value="InterPro"/>
</dbReference>
<accession>A0A3B5R6S3</accession>
<reference evidence="4" key="4">
    <citation type="submission" date="2025-09" db="UniProtKB">
        <authorList>
            <consortium name="Ensembl"/>
        </authorList>
    </citation>
    <scope>IDENTIFICATION</scope>
    <source>
        <strain evidence="4">JP 163 A</strain>
    </source>
</reference>
<dbReference type="GO" id="GO:0006955">
    <property type="term" value="P:immune response"/>
    <property type="evidence" value="ECO:0007669"/>
    <property type="project" value="InterPro"/>
</dbReference>
<dbReference type="GeneTree" id="ENSGT01110000267739"/>
<evidence type="ECO:0000256" key="1">
    <source>
        <dbReference type="ARBA" id="ARBA00010665"/>
    </source>
</evidence>
<dbReference type="Pfam" id="PF00048">
    <property type="entry name" value="IL8"/>
    <property type="match status" value="1"/>
</dbReference>
<dbReference type="Proteomes" id="UP000002852">
    <property type="component" value="Unassembled WGS sequence"/>
</dbReference>
<reference evidence="5" key="2">
    <citation type="journal article" date="2013" name="Nat. Genet.">
        <title>The genome of the platyfish, Xiphophorus maculatus, provides insights into evolutionary adaptation and several complex traits.</title>
        <authorList>
            <person name="Schartl M."/>
            <person name="Walter R.B."/>
            <person name="Shen Y."/>
            <person name="Garcia T."/>
            <person name="Catchen J."/>
            <person name="Amores A."/>
            <person name="Braasch I."/>
            <person name="Chalopin D."/>
            <person name="Volff J.N."/>
            <person name="Lesch K.P."/>
            <person name="Bisazza A."/>
            <person name="Minx P."/>
            <person name="Hillier L."/>
            <person name="Wilson R.K."/>
            <person name="Fuerstenberg S."/>
            <person name="Boore J."/>
            <person name="Searle S."/>
            <person name="Postlethwait J.H."/>
            <person name="Warren W.C."/>
        </authorList>
    </citation>
    <scope>NUCLEOTIDE SEQUENCE [LARGE SCALE GENOMIC DNA]</scope>
    <source>
        <strain evidence="5">JP 163 A</strain>
    </source>
</reference>
<dbReference type="OMA" id="VIAIMND"/>
<dbReference type="PRINTS" id="PR00436">
    <property type="entry name" value="INTERLEUKIN8"/>
</dbReference>
<protein>
    <recommendedName>
        <fullName evidence="3">Chemokine interleukin-8-like domain-containing protein</fullName>
    </recommendedName>
</protein>
<keyword evidence="2" id="KW-0202">Cytokine</keyword>
<dbReference type="GO" id="GO:0006952">
    <property type="term" value="P:defense response"/>
    <property type="evidence" value="ECO:0007669"/>
    <property type="project" value="InterPro"/>
</dbReference>
<dbReference type="Gene3D" id="2.40.50.40">
    <property type="match status" value="1"/>
</dbReference>
<dbReference type="CDD" id="cd00273">
    <property type="entry name" value="Chemokine_CXC"/>
    <property type="match status" value="1"/>
</dbReference>
<dbReference type="PRINTS" id="PR00437">
    <property type="entry name" value="SMALLCYTKCXC"/>
</dbReference>
<dbReference type="InterPro" id="IPR001089">
    <property type="entry name" value="Chemokine_CXC"/>
</dbReference>
<dbReference type="GO" id="GO:0005615">
    <property type="term" value="C:extracellular space"/>
    <property type="evidence" value="ECO:0007669"/>
    <property type="project" value="UniProtKB-KW"/>
</dbReference>
<sequence>MTQTSFEVMLMTSLSAAWQLLLGVITAHSFMRCRCIRTIPTVRRILIADVIVYEPRPACHKFEVVAVMKNNRQFCLDPESDFTKRLLRDKAE</sequence>
<dbReference type="InterPro" id="IPR033899">
    <property type="entry name" value="CXC_Chemokine_domain"/>
</dbReference>
<feature type="domain" description="Chemokine interleukin-8-like" evidence="3">
    <location>
        <begin position="30"/>
        <end position="90"/>
    </location>
</feature>
<evidence type="ECO:0000313" key="5">
    <source>
        <dbReference type="Proteomes" id="UP000002852"/>
    </source>
</evidence>
<evidence type="ECO:0000256" key="2">
    <source>
        <dbReference type="ARBA" id="ARBA00022514"/>
    </source>
</evidence>
<comment type="similarity">
    <text evidence="1">Belongs to the intercrine alpha (chemokine CxC) family.</text>
</comment>
<dbReference type="InParanoid" id="A0A3B5R6S3"/>
<dbReference type="FunCoup" id="A0A3B5R6S3">
    <property type="interactions" value="87"/>
</dbReference>
<evidence type="ECO:0000259" key="3">
    <source>
        <dbReference type="SMART" id="SM00199"/>
    </source>
</evidence>